<evidence type="ECO:0000256" key="3">
    <source>
        <dbReference type="ARBA" id="ARBA00023242"/>
    </source>
</evidence>
<evidence type="ECO:0000313" key="5">
    <source>
        <dbReference type="EMBL" id="KAK7103735.1"/>
    </source>
</evidence>
<feature type="region of interest" description="Disordered" evidence="4">
    <location>
        <begin position="74"/>
        <end position="117"/>
    </location>
</feature>
<evidence type="ECO:0000256" key="4">
    <source>
        <dbReference type="SAM" id="MobiDB-lite"/>
    </source>
</evidence>
<accession>A0AAN9BIE6</accession>
<dbReference type="SMART" id="SM00386">
    <property type="entry name" value="HAT"/>
    <property type="match status" value="3"/>
</dbReference>
<dbReference type="InterPro" id="IPR011990">
    <property type="entry name" value="TPR-like_helical_dom_sf"/>
</dbReference>
<feature type="region of interest" description="Disordered" evidence="4">
    <location>
        <begin position="132"/>
        <end position="191"/>
    </location>
</feature>
<dbReference type="GO" id="GO:0006396">
    <property type="term" value="P:RNA processing"/>
    <property type="evidence" value="ECO:0007669"/>
    <property type="project" value="InterPro"/>
</dbReference>
<feature type="compositionally biased region" description="Basic residues" evidence="4">
    <location>
        <begin position="156"/>
        <end position="175"/>
    </location>
</feature>
<sequence length="1218" mass="137322">MASGETERMSAQDESAKPLFPVLVTGQQSDVKSQSLFPVHSDTANKPAIDLNNDLEWLENKSFLTTALLLTEEKNQSVPEQISVSPTPSSTIETSFTRQSAAASESSSEEADVAQTDIKPLNLKRRYSVSESDEEVLSVAKSTKASDTSVSEKKAKDKKHKKKKKKHKHKHKESRKRSPSEEVKQRPAEKMIDPSKTFIEEIPGLEAENAFRVDRSCEKSLWNYESVYKGHIARYFRLTNNCFGNSNITLPSIFKGEKHKNTVSRYYTKDKRKEMRAKGVFVAVDGKVANETAQYISIREKDAKGGSISKSREEFTPAGIMDPATSMYCQGKGAAGKESTEVGSGLDETFERTAYYNRRLHEDPSNVKLWLEFVAFQDQVFQDARFSAKSVLNRRLRDSFQPPRACIEKKVAILDKALKANPSCLELQIEKLAVEQDVTDSTSLAKQWDDLLFVHSADVRLWRHYLQFQQSRLSTFSVGRMGKLYHRCFRTLSPILEGKVKVVKMADTDNLEEEMIGVFEQYCSFLHQSGFTEKAVASYQAMIEFNLFRPPSLNLTPTSDCVAVFESFWDSGVARFGEPGAKGWAAWVENSGQVSTHSFIQVKTDAEQEEILQQDSALWNTWLKIERLCQGAHWLPWRPDTTKEETEDDCEDLDRMVLFEDVAPVLFRLRLSASCSRLVTQFLQLLGLVQQQGTEEYATPFHQLLLEAMHQVSTSHGVNVGVKVDSVWQPRTELVQFVQNTLRQSAAYFTGWYQTFFTSQLLQLQACKHGCQDVASLSEKQGKEVRKFGKNLLKETQNRNDLLLWDGYIRMEWALGKSKDALSMLQTALAMFTSSVTDQDHAGMAGLCSLYRTHAGICLNFTPTELVSLTGRKPSPPADCKKKVVASFVCLMDTGKFSASKEHTVSAAQVLKTRRKFQSILKDLINSPEDLSDSFGKMHAVQHVNCFALFELCAVGLGDSLKVFESSFQLCTLASQTASSPQIRMAIKGVEKELTHNLVTLLRNYASVEAVSLGQIRSRLDTGLSRFPDEPSLLRQLVDVESGSWLAGRLRRYFEQATREPASVYPVLFEVLAEMQRHAKLVATNTVHANSRGDSEQTEGMSDTGTVHRVRAACERGLQHKVAQHCPLLWRLYLHFEAKYGSIDRAEGIFYRALQTCPWAKVLYLDGVELFATKQFQELVDLMTEKELRVQIPLEEVELLMNSEPQDAAAEDTLEEES</sequence>
<comment type="similarity">
    <text evidence="2">Belongs to the NRDE2 family.</text>
</comment>
<reference evidence="5 6" key="1">
    <citation type="submission" date="2024-02" db="EMBL/GenBank/DDBJ databases">
        <title>Chromosome-scale genome assembly of the rough periwinkle Littorina saxatilis.</title>
        <authorList>
            <person name="De Jode A."/>
            <person name="Faria R."/>
            <person name="Formenti G."/>
            <person name="Sims Y."/>
            <person name="Smith T.P."/>
            <person name="Tracey A."/>
            <person name="Wood J.M.D."/>
            <person name="Zagrodzka Z.B."/>
            <person name="Johannesson K."/>
            <person name="Butlin R.K."/>
            <person name="Leder E.H."/>
        </authorList>
    </citation>
    <scope>NUCLEOTIDE SEQUENCE [LARGE SCALE GENOMIC DNA]</scope>
    <source>
        <strain evidence="5">Snail1</strain>
        <tissue evidence="5">Muscle</tissue>
    </source>
</reference>
<gene>
    <name evidence="5" type="ORF">V1264_018579</name>
</gene>
<comment type="subcellular location">
    <subcellularLocation>
        <location evidence="1">Nucleus</location>
    </subcellularLocation>
</comment>
<dbReference type="InterPro" id="IPR003107">
    <property type="entry name" value="HAT"/>
</dbReference>
<dbReference type="GO" id="GO:0071013">
    <property type="term" value="C:catalytic step 2 spliceosome"/>
    <property type="evidence" value="ECO:0007669"/>
    <property type="project" value="TreeGrafter"/>
</dbReference>
<evidence type="ECO:0000256" key="1">
    <source>
        <dbReference type="ARBA" id="ARBA00004123"/>
    </source>
</evidence>
<feature type="compositionally biased region" description="Polar residues" evidence="4">
    <location>
        <begin position="76"/>
        <end position="99"/>
    </location>
</feature>
<dbReference type="Pfam" id="PF08424">
    <property type="entry name" value="NRDE-2"/>
    <property type="match status" value="1"/>
</dbReference>
<dbReference type="PANTHER" id="PTHR13471">
    <property type="entry name" value="TETRATRICOPEPTIDE-LIKE HELICAL"/>
    <property type="match status" value="1"/>
</dbReference>
<dbReference type="PANTHER" id="PTHR13471:SF0">
    <property type="entry name" value="NUCLEAR EXOSOME REGULATOR NRDE2"/>
    <property type="match status" value="1"/>
</dbReference>
<organism evidence="5 6">
    <name type="scientific">Littorina saxatilis</name>
    <dbReference type="NCBI Taxonomy" id="31220"/>
    <lineage>
        <taxon>Eukaryota</taxon>
        <taxon>Metazoa</taxon>
        <taxon>Spiralia</taxon>
        <taxon>Lophotrochozoa</taxon>
        <taxon>Mollusca</taxon>
        <taxon>Gastropoda</taxon>
        <taxon>Caenogastropoda</taxon>
        <taxon>Littorinimorpha</taxon>
        <taxon>Littorinoidea</taxon>
        <taxon>Littorinidae</taxon>
        <taxon>Littorina</taxon>
    </lineage>
</organism>
<evidence type="ECO:0008006" key="7">
    <source>
        <dbReference type="Google" id="ProtNLM"/>
    </source>
</evidence>
<evidence type="ECO:0000256" key="2">
    <source>
        <dbReference type="ARBA" id="ARBA00009265"/>
    </source>
</evidence>
<dbReference type="EMBL" id="JBAMIC010000008">
    <property type="protein sequence ID" value="KAK7103735.1"/>
    <property type="molecule type" value="Genomic_DNA"/>
</dbReference>
<evidence type="ECO:0000313" key="6">
    <source>
        <dbReference type="Proteomes" id="UP001374579"/>
    </source>
</evidence>
<feature type="compositionally biased region" description="Polar residues" evidence="4">
    <location>
        <begin position="140"/>
        <end position="149"/>
    </location>
</feature>
<proteinExistence type="inferred from homology"/>
<feature type="compositionally biased region" description="Basic and acidic residues" evidence="4">
    <location>
        <begin position="176"/>
        <end position="191"/>
    </location>
</feature>
<dbReference type="Proteomes" id="UP001374579">
    <property type="component" value="Unassembled WGS sequence"/>
</dbReference>
<comment type="caution">
    <text evidence="5">The sequence shown here is derived from an EMBL/GenBank/DDBJ whole genome shotgun (WGS) entry which is preliminary data.</text>
</comment>
<dbReference type="Gene3D" id="1.25.40.10">
    <property type="entry name" value="Tetratricopeptide repeat domain"/>
    <property type="match status" value="1"/>
</dbReference>
<dbReference type="GO" id="GO:1902369">
    <property type="term" value="P:negative regulation of RNA catabolic process"/>
    <property type="evidence" value="ECO:0007669"/>
    <property type="project" value="TreeGrafter"/>
</dbReference>
<keyword evidence="6" id="KW-1185">Reference proteome</keyword>
<keyword evidence="3" id="KW-0539">Nucleus</keyword>
<name>A0AAN9BIE6_9CAEN</name>
<dbReference type="GO" id="GO:0031048">
    <property type="term" value="P:regulatory ncRNA-mediated heterochromatin formation"/>
    <property type="evidence" value="ECO:0007669"/>
    <property type="project" value="TreeGrafter"/>
</dbReference>
<dbReference type="AlphaFoldDB" id="A0AAN9BIE6"/>
<protein>
    <recommendedName>
        <fullName evidence="7">Protein NRDE2 homolog</fullName>
    </recommendedName>
</protein>
<dbReference type="InterPro" id="IPR013633">
    <property type="entry name" value="NRDE-2"/>
</dbReference>